<feature type="transmembrane region" description="Helical" evidence="2">
    <location>
        <begin position="88"/>
        <end position="107"/>
    </location>
</feature>
<feature type="transmembrane region" description="Helical" evidence="2">
    <location>
        <begin position="345"/>
        <end position="367"/>
    </location>
</feature>
<feature type="region of interest" description="Disordered" evidence="1">
    <location>
        <begin position="669"/>
        <end position="696"/>
    </location>
</feature>
<evidence type="ECO:0000256" key="1">
    <source>
        <dbReference type="SAM" id="MobiDB-lite"/>
    </source>
</evidence>
<feature type="transmembrane region" description="Helical" evidence="2">
    <location>
        <begin position="460"/>
        <end position="480"/>
    </location>
</feature>
<feature type="transmembrane region" description="Helical" evidence="2">
    <location>
        <begin position="154"/>
        <end position="176"/>
    </location>
</feature>
<comment type="caution">
    <text evidence="3">The sequence shown here is derived from an EMBL/GenBank/DDBJ whole genome shotgun (WGS) entry which is preliminary data.</text>
</comment>
<keyword evidence="2" id="KW-0812">Transmembrane</keyword>
<feature type="transmembrane region" description="Helical" evidence="2">
    <location>
        <begin position="492"/>
        <end position="513"/>
    </location>
</feature>
<evidence type="ECO:0000313" key="4">
    <source>
        <dbReference type="Proteomes" id="UP001190700"/>
    </source>
</evidence>
<gene>
    <name evidence="3" type="ORF">CYMTET_35580</name>
</gene>
<feature type="transmembrane region" description="Helical" evidence="2">
    <location>
        <begin position="533"/>
        <end position="555"/>
    </location>
</feature>
<accession>A0AAE0KNP3</accession>
<keyword evidence="4" id="KW-1185">Reference proteome</keyword>
<protein>
    <submittedName>
        <fullName evidence="3">Uncharacterized protein</fullName>
    </submittedName>
</protein>
<dbReference type="Proteomes" id="UP001190700">
    <property type="component" value="Unassembled WGS sequence"/>
</dbReference>
<evidence type="ECO:0000313" key="3">
    <source>
        <dbReference type="EMBL" id="KAK3255226.1"/>
    </source>
</evidence>
<keyword evidence="2" id="KW-1133">Transmembrane helix</keyword>
<reference evidence="3 4" key="1">
    <citation type="journal article" date="2015" name="Genome Biol. Evol.">
        <title>Comparative Genomics of a Bacterivorous Green Alga Reveals Evolutionary Causalities and Consequences of Phago-Mixotrophic Mode of Nutrition.</title>
        <authorList>
            <person name="Burns J.A."/>
            <person name="Paasch A."/>
            <person name="Narechania A."/>
            <person name="Kim E."/>
        </authorList>
    </citation>
    <scope>NUCLEOTIDE SEQUENCE [LARGE SCALE GENOMIC DNA]</scope>
    <source>
        <strain evidence="3 4">PLY_AMNH</strain>
    </source>
</reference>
<dbReference type="EMBL" id="LGRX02022848">
    <property type="protein sequence ID" value="KAK3255226.1"/>
    <property type="molecule type" value="Genomic_DNA"/>
</dbReference>
<sequence>MESIMQMQTMFLMAYIRAPANVLPNSFLDYSNSVGWSNFRFSEDELLARRNSVCAAEIKEGKSLPTYVYPEHNEATSRSTFYRIMRRSMTALAAIASIRPVLKWVWMHLPMVDSASMPRVLSFPRGEMTVLTLLLSTSAQGAGFCLSAGSPDTIVLALLSFVAMHGFLFLGFYIIFYRLLQSKRPLACYVQVRPEDEMNESLLRNQRYDILYALWLNEDRGIWLSPAKRSMRMRPNPTFRAAKAVEINEGATSKRVDSDDEEGGDDFEEARAVPAGIMTINGFVMRFGIFFDNLKGDPVSYEEGARKCIPYEDARLMPSRDITFSQSFRRSTDQSSMQDCVHWQLYYNILRLALVIWTAMILGVFAVPCACEFGDDQPVMCTWPQTFMLTLLLSIKASPCSEYPFPPRISMCFLPPCMHLLSAAQAGMTGGYDRRACLERRRARCSLGTACLTASMVWKVAWLVDFLVVYLVAWQLVFLIKFRPLHGYFSAWAELATVVCNLVIFASVLLTWWSAVFRDWVIAHDGLLVGLQISGVMIQTVALLCTTVVVVGLKLQVAWRGWPSKQEDVAEEKEAGSTPGPVAPCSELNAWQDDATGGLNAWQDDATGDLNAWQDDVWRDDSAGPQVIAQPSLGQTRGILTDGSSQFTATGVSICRISIYTGTLYRAHKPRSGPGAEHPAPGLPHPQHGSYCPGAGASTLAGAVMRELPSS</sequence>
<evidence type="ECO:0000256" key="2">
    <source>
        <dbReference type="SAM" id="Phobius"/>
    </source>
</evidence>
<keyword evidence="2" id="KW-0472">Membrane</keyword>
<name>A0AAE0KNP3_9CHLO</name>
<proteinExistence type="predicted"/>
<organism evidence="3 4">
    <name type="scientific">Cymbomonas tetramitiformis</name>
    <dbReference type="NCBI Taxonomy" id="36881"/>
    <lineage>
        <taxon>Eukaryota</taxon>
        <taxon>Viridiplantae</taxon>
        <taxon>Chlorophyta</taxon>
        <taxon>Pyramimonadophyceae</taxon>
        <taxon>Pyramimonadales</taxon>
        <taxon>Pyramimonadaceae</taxon>
        <taxon>Cymbomonas</taxon>
    </lineage>
</organism>
<dbReference type="AlphaFoldDB" id="A0AAE0KNP3"/>